<evidence type="ECO:0000313" key="3">
    <source>
        <dbReference type="Proteomes" id="UP000239560"/>
    </source>
</evidence>
<comment type="caution">
    <text evidence="2">The sequence shown here is derived from an EMBL/GenBank/DDBJ whole genome shotgun (WGS) entry which is preliminary data.</text>
</comment>
<dbReference type="Proteomes" id="UP000239560">
    <property type="component" value="Unassembled WGS sequence"/>
</dbReference>
<dbReference type="AlphaFoldDB" id="A0A2T0AFJ4"/>
<reference evidence="2 3" key="1">
    <citation type="journal article" date="2018" name="Elife">
        <title>Functional genomics of lipid metabolism in the oleaginous yeast Rhodosporidium toruloides.</title>
        <authorList>
            <person name="Coradetti S.T."/>
            <person name="Pinel D."/>
            <person name="Geiselman G."/>
            <person name="Ito M."/>
            <person name="Mondo S."/>
            <person name="Reilly M.C."/>
            <person name="Cheng Y.F."/>
            <person name="Bauer S."/>
            <person name="Grigoriev I."/>
            <person name="Gladden J.M."/>
            <person name="Simmons B.A."/>
            <person name="Brem R."/>
            <person name="Arkin A.P."/>
            <person name="Skerker J.M."/>
        </authorList>
    </citation>
    <scope>NUCLEOTIDE SEQUENCE [LARGE SCALE GENOMIC DNA]</scope>
    <source>
        <strain evidence="2 3">NBRC 0880</strain>
    </source>
</reference>
<feature type="compositionally biased region" description="Basic and acidic residues" evidence="1">
    <location>
        <begin position="94"/>
        <end position="104"/>
    </location>
</feature>
<protein>
    <submittedName>
        <fullName evidence="2">Uncharacterized protein</fullName>
    </submittedName>
</protein>
<feature type="compositionally biased region" description="Low complexity" evidence="1">
    <location>
        <begin position="106"/>
        <end position="121"/>
    </location>
</feature>
<dbReference type="EMBL" id="LCTV02000002">
    <property type="protein sequence ID" value="PRQ76754.1"/>
    <property type="molecule type" value="Genomic_DNA"/>
</dbReference>
<feature type="compositionally biased region" description="Basic residues" evidence="1">
    <location>
        <begin position="55"/>
        <end position="68"/>
    </location>
</feature>
<organism evidence="2 3">
    <name type="scientific">Rhodotorula toruloides</name>
    <name type="common">Yeast</name>
    <name type="synonym">Rhodosporidium toruloides</name>
    <dbReference type="NCBI Taxonomy" id="5286"/>
    <lineage>
        <taxon>Eukaryota</taxon>
        <taxon>Fungi</taxon>
        <taxon>Dikarya</taxon>
        <taxon>Basidiomycota</taxon>
        <taxon>Pucciniomycotina</taxon>
        <taxon>Microbotryomycetes</taxon>
        <taxon>Sporidiobolales</taxon>
        <taxon>Sporidiobolaceae</taxon>
        <taxon>Rhodotorula</taxon>
    </lineage>
</organism>
<feature type="region of interest" description="Disordered" evidence="1">
    <location>
        <begin position="1"/>
        <end position="122"/>
    </location>
</feature>
<evidence type="ECO:0000256" key="1">
    <source>
        <dbReference type="SAM" id="MobiDB-lite"/>
    </source>
</evidence>
<evidence type="ECO:0000313" key="2">
    <source>
        <dbReference type="EMBL" id="PRQ76754.1"/>
    </source>
</evidence>
<gene>
    <name evidence="2" type="ORF">AAT19DRAFT_12172</name>
</gene>
<sequence>MERGRSRTLSVLRQLSEPVSDVDARQPGPAMRRTRSTPANTRAPLDLRLLSARATARKPAYHSSKPRRLPLPPSRSSSPSVDPTHLDPPTPTEHGARCLERAQEGSRTGPRPLSRSRPSNSFAKLLISRKRPRRSRSSALRISRSCTTPRLCLQLALLPSDSARGELRSARGRLAHLAPSMQPLADIALLLRAFGLTLLSFTEHAATLRHAEGHAQFSRKVKLSRALSDTGSPLSSLRV</sequence>
<name>A0A2T0AFJ4_RHOTO</name>
<proteinExistence type="predicted"/>
<accession>A0A2T0AFJ4</accession>